<sequence>MDLLDEEEKEEEEEEEEGVSHRTLDAFRNKKSTHSIWFDPSYLPIPIQIDIQRYRFKIILCFITYTWSSSSPTQAPRVNNVKSCRGSSARAQPCPYKIYSQNDIICHL</sequence>
<comment type="caution">
    <text evidence="2">The sequence shown here is derived from an EMBL/GenBank/DDBJ whole genome shotgun (WGS) entry which is preliminary data.</text>
</comment>
<evidence type="ECO:0000313" key="2">
    <source>
        <dbReference type="EMBL" id="KOS43627.1"/>
    </source>
</evidence>
<keyword evidence="3" id="KW-1185">Reference proteome</keyword>
<evidence type="ECO:0000313" key="3">
    <source>
        <dbReference type="Proteomes" id="UP000037696"/>
    </source>
</evidence>
<gene>
    <name evidence="2" type="ORF">ACN38_g5465</name>
</gene>
<organism evidence="2 3">
    <name type="scientific">Penicillium nordicum</name>
    <dbReference type="NCBI Taxonomy" id="229535"/>
    <lineage>
        <taxon>Eukaryota</taxon>
        <taxon>Fungi</taxon>
        <taxon>Dikarya</taxon>
        <taxon>Ascomycota</taxon>
        <taxon>Pezizomycotina</taxon>
        <taxon>Eurotiomycetes</taxon>
        <taxon>Eurotiomycetidae</taxon>
        <taxon>Eurotiales</taxon>
        <taxon>Aspergillaceae</taxon>
        <taxon>Penicillium</taxon>
    </lineage>
</organism>
<proteinExistence type="predicted"/>
<accession>A0A0M8P4Y4</accession>
<dbReference type="EMBL" id="LHQQ01000077">
    <property type="protein sequence ID" value="KOS43627.1"/>
    <property type="molecule type" value="Genomic_DNA"/>
</dbReference>
<feature type="region of interest" description="Disordered" evidence="1">
    <location>
        <begin position="1"/>
        <end position="24"/>
    </location>
</feature>
<protein>
    <submittedName>
        <fullName evidence="2">Uncharacterized protein</fullName>
    </submittedName>
</protein>
<dbReference type="Proteomes" id="UP000037696">
    <property type="component" value="Unassembled WGS sequence"/>
</dbReference>
<dbReference type="AlphaFoldDB" id="A0A0M8P4Y4"/>
<name>A0A0M8P4Y4_9EURO</name>
<reference evidence="2 3" key="1">
    <citation type="submission" date="2015-08" db="EMBL/GenBank/DDBJ databases">
        <title>Genome sequencing of Penicillium nordicum.</title>
        <authorList>
            <person name="Nguyen H.D."/>
            <person name="Seifert K.A."/>
        </authorList>
    </citation>
    <scope>NUCLEOTIDE SEQUENCE [LARGE SCALE GENOMIC DNA]</scope>
    <source>
        <strain evidence="2 3">DAOMC 185683</strain>
    </source>
</reference>
<feature type="compositionally biased region" description="Acidic residues" evidence="1">
    <location>
        <begin position="1"/>
        <end position="17"/>
    </location>
</feature>
<evidence type="ECO:0000256" key="1">
    <source>
        <dbReference type="SAM" id="MobiDB-lite"/>
    </source>
</evidence>